<feature type="transmembrane region" description="Helical" evidence="1">
    <location>
        <begin position="124"/>
        <end position="142"/>
    </location>
</feature>
<evidence type="ECO:0000256" key="1">
    <source>
        <dbReference type="SAM" id="Phobius"/>
    </source>
</evidence>
<dbReference type="OrthoDB" id="3756114at2759"/>
<feature type="transmembrane region" description="Helical" evidence="1">
    <location>
        <begin position="94"/>
        <end position="112"/>
    </location>
</feature>
<keyword evidence="1" id="KW-0472">Membrane</keyword>
<gene>
    <name evidence="2" type="ORF">P280DRAFT_466503</name>
</gene>
<reference evidence="2" key="1">
    <citation type="journal article" date="2020" name="Stud. Mycol.">
        <title>101 Dothideomycetes genomes: a test case for predicting lifestyles and emergence of pathogens.</title>
        <authorList>
            <person name="Haridas S."/>
            <person name="Albert R."/>
            <person name="Binder M."/>
            <person name="Bloem J."/>
            <person name="Labutti K."/>
            <person name="Salamov A."/>
            <person name="Andreopoulos B."/>
            <person name="Baker S."/>
            <person name="Barry K."/>
            <person name="Bills G."/>
            <person name="Bluhm B."/>
            <person name="Cannon C."/>
            <person name="Castanera R."/>
            <person name="Culley D."/>
            <person name="Daum C."/>
            <person name="Ezra D."/>
            <person name="Gonzalez J."/>
            <person name="Henrissat B."/>
            <person name="Kuo A."/>
            <person name="Liang C."/>
            <person name="Lipzen A."/>
            <person name="Lutzoni F."/>
            <person name="Magnuson J."/>
            <person name="Mondo S."/>
            <person name="Nolan M."/>
            <person name="Ohm R."/>
            <person name="Pangilinan J."/>
            <person name="Park H.-J."/>
            <person name="Ramirez L."/>
            <person name="Alfaro M."/>
            <person name="Sun H."/>
            <person name="Tritt A."/>
            <person name="Yoshinaga Y."/>
            <person name="Zwiers L.-H."/>
            <person name="Turgeon B."/>
            <person name="Goodwin S."/>
            <person name="Spatafora J."/>
            <person name="Crous P."/>
            <person name="Grigoriev I."/>
        </authorList>
    </citation>
    <scope>NUCLEOTIDE SEQUENCE</scope>
    <source>
        <strain evidence="2">CBS 473.64</strain>
    </source>
</reference>
<name>A0A6A6SBH4_9PLEO</name>
<evidence type="ECO:0000313" key="3">
    <source>
        <dbReference type="Proteomes" id="UP000799753"/>
    </source>
</evidence>
<protein>
    <submittedName>
        <fullName evidence="2">Uncharacterized protein</fullName>
    </submittedName>
</protein>
<keyword evidence="1" id="KW-1133">Transmembrane helix</keyword>
<dbReference type="AlphaFoldDB" id="A0A6A6SBH4"/>
<accession>A0A6A6SBH4</accession>
<feature type="transmembrane region" description="Helical" evidence="1">
    <location>
        <begin position="12"/>
        <end position="29"/>
    </location>
</feature>
<organism evidence="2 3">
    <name type="scientific">Massarina eburnea CBS 473.64</name>
    <dbReference type="NCBI Taxonomy" id="1395130"/>
    <lineage>
        <taxon>Eukaryota</taxon>
        <taxon>Fungi</taxon>
        <taxon>Dikarya</taxon>
        <taxon>Ascomycota</taxon>
        <taxon>Pezizomycotina</taxon>
        <taxon>Dothideomycetes</taxon>
        <taxon>Pleosporomycetidae</taxon>
        <taxon>Pleosporales</taxon>
        <taxon>Massarineae</taxon>
        <taxon>Massarinaceae</taxon>
        <taxon>Massarina</taxon>
    </lineage>
</organism>
<evidence type="ECO:0000313" key="2">
    <source>
        <dbReference type="EMBL" id="KAF2643768.1"/>
    </source>
</evidence>
<proteinExistence type="predicted"/>
<dbReference type="Proteomes" id="UP000799753">
    <property type="component" value="Unassembled WGS sequence"/>
</dbReference>
<dbReference type="EMBL" id="MU006779">
    <property type="protein sequence ID" value="KAF2643768.1"/>
    <property type="molecule type" value="Genomic_DNA"/>
</dbReference>
<feature type="transmembrane region" description="Helical" evidence="1">
    <location>
        <begin position="187"/>
        <end position="211"/>
    </location>
</feature>
<keyword evidence="1" id="KW-0812">Transmembrane</keyword>
<sequence length="234" mass="26301">MDATQPPAWRAYVHLYLPILSIIFILCTIDNPFAHRLPLLLSGFPTYVLGSLVYPSSRPAPTPEQCIRFTRKNHLYRALVLFTYGRIMGSPFRLNYYAFDLLLSYVAGELIGERNVGNPRRSEFFVHVLWACGSGLMFTLVPPSWSMLWFLVGLIDRTVWRASWLALVDDIIGVLAYPPLGTQKGKAAVILVQSAVIAVTVLYACFSFAMAREQIVNAQGQQLDHLEDMLFGAN</sequence>
<keyword evidence="3" id="KW-1185">Reference proteome</keyword>